<name>A0A077R7R2_9BASI</name>
<evidence type="ECO:0000256" key="1">
    <source>
        <dbReference type="SAM" id="MobiDB-lite"/>
    </source>
</evidence>
<organism evidence="2">
    <name type="scientific">Melanopsichium pennsylvanicum 4</name>
    <dbReference type="NCBI Taxonomy" id="1398559"/>
    <lineage>
        <taxon>Eukaryota</taxon>
        <taxon>Fungi</taxon>
        <taxon>Dikarya</taxon>
        <taxon>Basidiomycota</taxon>
        <taxon>Ustilaginomycotina</taxon>
        <taxon>Ustilaginomycetes</taxon>
        <taxon>Ustilaginales</taxon>
        <taxon>Ustilaginaceae</taxon>
        <taxon>Melanopsichium</taxon>
    </lineage>
</organism>
<feature type="region of interest" description="Disordered" evidence="1">
    <location>
        <begin position="236"/>
        <end position="339"/>
    </location>
</feature>
<evidence type="ECO:0000313" key="2">
    <source>
        <dbReference type="EMBL" id="CDI55037.1"/>
    </source>
</evidence>
<dbReference type="EMBL" id="HG529635">
    <property type="protein sequence ID" value="CDI55037.1"/>
    <property type="molecule type" value="Genomic_DNA"/>
</dbReference>
<reference evidence="2" key="1">
    <citation type="journal article" date="2014" name="Genome Biol. Evol.">
        <title>Gene Loss Rather Than Gene Gain Is Associated with a Host Jump from Monocots to Dicots in the Smut Fungus Melanopsichium pennsylvanicum.</title>
        <authorList>
            <person name="Sharma R."/>
            <person name="Mishra B."/>
            <person name="Runge F."/>
            <person name="Thines M."/>
        </authorList>
    </citation>
    <scope>NUCLEOTIDE SEQUENCE</scope>
    <source>
        <strain evidence="2">4</strain>
    </source>
</reference>
<feature type="compositionally biased region" description="Polar residues" evidence="1">
    <location>
        <begin position="260"/>
        <end position="269"/>
    </location>
</feature>
<proteinExistence type="predicted"/>
<protein>
    <submittedName>
        <fullName evidence="2">Uncharacterized protein</fullName>
    </submittedName>
</protein>
<sequence>MDQVLLKLNGLATLIQIGHAVTSQFFAASIYETPTFEANKQDLDNADDDTEEEELNLSLRKRLRSESVEEADAAAVLELRGSWTVLLGSDQGWWSVSFQGKALKNFIQSNINKATGSRLHLADAMAFSQRVWLAWQRQSIHLAIKRTESLNTALWPFIKVHIDLDTDPISLTLERLSSEAALAATTRLLLNSFHSLASEPQQTASRSLSSSIEHDQLQKKLEATQQALREERQKYRSLLAAPSASTKRTGRRPVVGLAPSFTNSSQRSLTLPPPSPSQGSKNKNEQPNSSSDIGPSSDDLQGDGVRQSQRASQKLRASLVNPTRVRRADPSDNDDFVGD</sequence>
<feature type="compositionally biased region" description="Polar residues" evidence="1">
    <location>
        <begin position="277"/>
        <end position="294"/>
    </location>
</feature>
<dbReference type="AlphaFoldDB" id="A0A077R7R2"/>
<accession>A0A077R7R2</accession>